<feature type="region of interest" description="Disordered" evidence="1">
    <location>
        <begin position="1"/>
        <end position="25"/>
    </location>
</feature>
<feature type="compositionally biased region" description="Polar residues" evidence="1">
    <location>
        <begin position="221"/>
        <end position="236"/>
    </location>
</feature>
<feature type="compositionally biased region" description="Low complexity" evidence="1">
    <location>
        <begin position="171"/>
        <end position="201"/>
    </location>
</feature>
<feature type="region of interest" description="Disordered" evidence="1">
    <location>
        <begin position="164"/>
        <end position="276"/>
    </location>
</feature>
<name>A0A6J5RVE6_9CAUD</name>
<gene>
    <name evidence="2" type="ORF">UFOVP1298_73</name>
</gene>
<evidence type="ECO:0000256" key="1">
    <source>
        <dbReference type="SAM" id="MobiDB-lite"/>
    </source>
</evidence>
<feature type="compositionally biased region" description="Polar residues" evidence="1">
    <location>
        <begin position="1"/>
        <end position="22"/>
    </location>
</feature>
<sequence>MANHQEWQGQNFKKNGPQTLSAGSMHHKLGGVAKFADGGEVDALKSEGLAASNAERETLDKDSSFGQRLMSGLKRFTQGNIDDPKSEAYREYGAGRGETERSVKAASDESAAIAKATSENQAADALKATRSVGPAVKYSQGEFEGVDEAIAKNKASEGVAAVPVKAATTRSVSAKSSTPTPAAAKPASSSQVSAKSDGQSSKSFAADVAERKTKAAAPVKSDTSFDANALNFSSAPAANKNAARTIEKPTPRRGYMSGGTGKSVEDATPRRGYKSN</sequence>
<protein>
    <submittedName>
        <fullName evidence="2">Uncharacterized protein</fullName>
    </submittedName>
</protein>
<proteinExistence type="predicted"/>
<reference evidence="2" key="1">
    <citation type="submission" date="2020-05" db="EMBL/GenBank/DDBJ databases">
        <authorList>
            <person name="Chiriac C."/>
            <person name="Salcher M."/>
            <person name="Ghai R."/>
            <person name="Kavagutti S V."/>
        </authorList>
    </citation>
    <scope>NUCLEOTIDE SEQUENCE</scope>
</reference>
<accession>A0A6J5RVE6</accession>
<organism evidence="2">
    <name type="scientific">uncultured Caudovirales phage</name>
    <dbReference type="NCBI Taxonomy" id="2100421"/>
    <lineage>
        <taxon>Viruses</taxon>
        <taxon>Duplodnaviria</taxon>
        <taxon>Heunggongvirae</taxon>
        <taxon>Uroviricota</taxon>
        <taxon>Caudoviricetes</taxon>
        <taxon>Peduoviridae</taxon>
        <taxon>Maltschvirus</taxon>
        <taxon>Maltschvirus maltsch</taxon>
    </lineage>
</organism>
<evidence type="ECO:0000313" key="2">
    <source>
        <dbReference type="EMBL" id="CAB4196245.1"/>
    </source>
</evidence>
<dbReference type="EMBL" id="LR797250">
    <property type="protein sequence ID" value="CAB4196245.1"/>
    <property type="molecule type" value="Genomic_DNA"/>
</dbReference>